<protein>
    <submittedName>
        <fullName evidence="3">Glycosyltransferase family 39 protein</fullName>
        <ecNumber evidence="3">2.4.-.-</ecNumber>
    </submittedName>
</protein>
<feature type="transmembrane region" description="Helical" evidence="1">
    <location>
        <begin position="224"/>
        <end position="241"/>
    </location>
</feature>
<feature type="transmembrane region" description="Helical" evidence="1">
    <location>
        <begin position="150"/>
        <end position="168"/>
    </location>
</feature>
<organism evidence="3 4">
    <name type="scientific">Chloracidobacterium sp. N</name>
    <dbReference type="NCBI Taxonomy" id="2821540"/>
    <lineage>
        <taxon>Bacteria</taxon>
        <taxon>Pseudomonadati</taxon>
        <taxon>Acidobacteriota</taxon>
        <taxon>Terriglobia</taxon>
        <taxon>Terriglobales</taxon>
        <taxon>Acidobacteriaceae</taxon>
        <taxon>Chloracidobacterium</taxon>
        <taxon>Chloracidobacterium aggregatum</taxon>
    </lineage>
</organism>
<dbReference type="GO" id="GO:0016757">
    <property type="term" value="F:glycosyltransferase activity"/>
    <property type="evidence" value="ECO:0007669"/>
    <property type="project" value="UniProtKB-KW"/>
</dbReference>
<feature type="transmembrane region" description="Helical" evidence="1">
    <location>
        <begin position="435"/>
        <end position="456"/>
    </location>
</feature>
<keyword evidence="3" id="KW-0328">Glycosyltransferase</keyword>
<feature type="transmembrane region" description="Helical" evidence="1">
    <location>
        <begin position="411"/>
        <end position="429"/>
    </location>
</feature>
<keyword evidence="4" id="KW-1185">Reference proteome</keyword>
<feature type="transmembrane region" description="Helical" evidence="1">
    <location>
        <begin position="468"/>
        <end position="487"/>
    </location>
</feature>
<keyword evidence="1" id="KW-0812">Transmembrane</keyword>
<evidence type="ECO:0000313" key="4">
    <source>
        <dbReference type="Proteomes" id="UP000677668"/>
    </source>
</evidence>
<evidence type="ECO:0000313" key="3">
    <source>
        <dbReference type="EMBL" id="QUV94542.1"/>
    </source>
</evidence>
<dbReference type="InterPro" id="IPR038731">
    <property type="entry name" value="RgtA/B/C-like"/>
</dbReference>
<dbReference type="RefSeq" id="WP_211422829.1">
    <property type="nucleotide sequence ID" value="NZ_CP072642.1"/>
</dbReference>
<proteinExistence type="predicted"/>
<reference evidence="3 4" key="1">
    <citation type="submission" date="2021-03" db="EMBL/GenBank/DDBJ databases">
        <title>Genomic and phenotypic characterization of Chloracidobacterium isolates provides evidence for multiple species.</title>
        <authorList>
            <person name="Saini M.K."/>
            <person name="Costas A.M.G."/>
            <person name="Tank M."/>
            <person name="Bryant D.A."/>
        </authorList>
    </citation>
    <scope>NUCLEOTIDE SEQUENCE [LARGE SCALE GENOMIC DNA]</scope>
    <source>
        <strain evidence="3 4">N</strain>
    </source>
</reference>
<sequence length="783" mass="86169">MTEGSAKAAVKSEPLHLSANAIPAWTDEARRADRLAGLLLAGLAALFAFFVTRRIGAIPAPTAAEGFLAYEALTGGLMLTRPALDWTLWAALVVFGDGVAQVRVCGVLLALAALVVIYSIGRKLHSRAAGLLAVACLIGDPNFFNSLRTFRPETGAVTFALLGFYLFLRAQATDRLGRKWLWGLLGGAASLLAGWFDPIGWSGFLWVLAWGLIQRGDLLGSTSWRIFLLGAGTLLLPYLLWMGTHWAEYQRQATQVAAVLYGQPGLSLWENLLAEGRRYAGWSNGILLIPTPDSLSVRLFQGMTLGALAYLGVRTARAISHMVSHWQFVRELRRRFGGMPAPAELKELYESGEVRLPKVGTLESWMFERGGLLRRLSLIVQEIEKDTRPITHWLQVLGAPSHPDWRIPRTGLLVVTLTGIVSLALFDSYKLPASLPILTAWFALCVGVFVVDALRWAVEQRRRTVPRVLRGLAVGVTMLALITATLGSGGRAVWRFHRWTRTFTPAPYADLALVLRQVVPPGATVVASNTHRFAFPLGTRYVAPLDEEPFPAQIADENQPVVMITDETPASAPLRKLAAQYQWPLVAELSGTLYGTVRVYRLTGTESTPSLPARYYFMGSTNGYARRGYYTEQQRQEATLVWLAEPTDLERLTKNLPHAGMRPPEVQRDGSQLALRVVTDVSNYTTRLRLPLPPLKPNVMYRLQTAARVTQGGAVIGVRDQTGLWLNEPVALSESQTYVPIDILFVTNERGDAELAIGNRRNQPAASALYLGRVEVREIGANP</sequence>
<dbReference type="EMBL" id="CP072642">
    <property type="protein sequence ID" value="QUV94542.1"/>
    <property type="molecule type" value="Genomic_DNA"/>
</dbReference>
<feature type="transmembrane region" description="Helical" evidence="1">
    <location>
        <begin position="35"/>
        <end position="51"/>
    </location>
</feature>
<evidence type="ECO:0000259" key="2">
    <source>
        <dbReference type="Pfam" id="PF13231"/>
    </source>
</evidence>
<feature type="transmembrane region" description="Helical" evidence="1">
    <location>
        <begin position="128"/>
        <end position="144"/>
    </location>
</feature>
<keyword evidence="1" id="KW-1133">Transmembrane helix</keyword>
<gene>
    <name evidence="3" type="ORF">J8C05_03600</name>
</gene>
<dbReference type="Pfam" id="PF13231">
    <property type="entry name" value="PMT_2"/>
    <property type="match status" value="1"/>
</dbReference>
<accession>A0ABX8B0M8</accession>
<dbReference type="EC" id="2.4.-.-" evidence="3"/>
<feature type="transmembrane region" description="Helical" evidence="1">
    <location>
        <begin position="100"/>
        <end position="121"/>
    </location>
</feature>
<keyword evidence="3" id="KW-0808">Transferase</keyword>
<feature type="domain" description="Glycosyltransferase RgtA/B/C/D-like" evidence="2">
    <location>
        <begin position="82"/>
        <end position="189"/>
    </location>
</feature>
<feature type="transmembrane region" description="Helical" evidence="1">
    <location>
        <begin position="180"/>
        <end position="204"/>
    </location>
</feature>
<name>A0ABX8B0M8_9BACT</name>
<evidence type="ECO:0000256" key="1">
    <source>
        <dbReference type="SAM" id="Phobius"/>
    </source>
</evidence>
<keyword evidence="1" id="KW-0472">Membrane</keyword>
<dbReference type="Proteomes" id="UP000677668">
    <property type="component" value="Chromosome 1"/>
</dbReference>